<name>A0A8E2E0X8_9PEZI</name>
<feature type="compositionally biased region" description="Polar residues" evidence="1">
    <location>
        <begin position="439"/>
        <end position="456"/>
    </location>
</feature>
<keyword evidence="4" id="KW-1185">Reference proteome</keyword>
<feature type="non-terminal residue" evidence="3">
    <location>
        <position position="1"/>
    </location>
</feature>
<dbReference type="Pfam" id="PF00069">
    <property type="entry name" value="Pkinase"/>
    <property type="match status" value="1"/>
</dbReference>
<dbReference type="InterPro" id="IPR011009">
    <property type="entry name" value="Kinase-like_dom_sf"/>
</dbReference>
<feature type="region of interest" description="Disordered" evidence="1">
    <location>
        <begin position="527"/>
        <end position="552"/>
    </location>
</feature>
<dbReference type="EMBL" id="KV745349">
    <property type="protein sequence ID" value="OCK75210.1"/>
    <property type="molecule type" value="Genomic_DNA"/>
</dbReference>
<dbReference type="PANTHER" id="PTHR33112">
    <property type="entry name" value="DOMAIN PROTEIN, PUTATIVE-RELATED"/>
    <property type="match status" value="1"/>
</dbReference>
<dbReference type="PANTHER" id="PTHR33112:SF10">
    <property type="entry name" value="TOL"/>
    <property type="match status" value="1"/>
</dbReference>
<proteinExistence type="predicted"/>
<dbReference type="SMART" id="SM00220">
    <property type="entry name" value="S_TKc"/>
    <property type="match status" value="1"/>
</dbReference>
<dbReference type="PROSITE" id="PS50011">
    <property type="entry name" value="PROTEIN_KINASE_DOM"/>
    <property type="match status" value="1"/>
</dbReference>
<dbReference type="GO" id="GO:0004672">
    <property type="term" value="F:protein kinase activity"/>
    <property type="evidence" value="ECO:0007669"/>
    <property type="project" value="InterPro"/>
</dbReference>
<organism evidence="3 4">
    <name type="scientific">Lepidopterella palustris CBS 459.81</name>
    <dbReference type="NCBI Taxonomy" id="1314670"/>
    <lineage>
        <taxon>Eukaryota</taxon>
        <taxon>Fungi</taxon>
        <taxon>Dikarya</taxon>
        <taxon>Ascomycota</taxon>
        <taxon>Pezizomycotina</taxon>
        <taxon>Dothideomycetes</taxon>
        <taxon>Pleosporomycetidae</taxon>
        <taxon>Mytilinidiales</taxon>
        <taxon>Argynnaceae</taxon>
        <taxon>Lepidopterella</taxon>
    </lineage>
</organism>
<dbReference type="Proteomes" id="UP000250266">
    <property type="component" value="Unassembled WGS sequence"/>
</dbReference>
<dbReference type="Gene3D" id="1.10.510.10">
    <property type="entry name" value="Transferase(Phosphotransferase) domain 1"/>
    <property type="match status" value="1"/>
</dbReference>
<evidence type="ECO:0000313" key="4">
    <source>
        <dbReference type="Proteomes" id="UP000250266"/>
    </source>
</evidence>
<feature type="domain" description="Protein kinase" evidence="2">
    <location>
        <begin position="92"/>
        <end position="448"/>
    </location>
</feature>
<dbReference type="CDD" id="cd00180">
    <property type="entry name" value="PKc"/>
    <property type="match status" value="1"/>
</dbReference>
<evidence type="ECO:0000313" key="3">
    <source>
        <dbReference type="EMBL" id="OCK75210.1"/>
    </source>
</evidence>
<evidence type="ECO:0000256" key="1">
    <source>
        <dbReference type="SAM" id="MobiDB-lite"/>
    </source>
</evidence>
<dbReference type="Pfam" id="PF06985">
    <property type="entry name" value="HET"/>
    <property type="match status" value="1"/>
</dbReference>
<reference evidence="3 4" key="1">
    <citation type="journal article" date="2016" name="Nat. Commun.">
        <title>Ectomycorrhizal ecology is imprinted in the genome of the dominant symbiotic fungus Cenococcum geophilum.</title>
        <authorList>
            <consortium name="DOE Joint Genome Institute"/>
            <person name="Peter M."/>
            <person name="Kohler A."/>
            <person name="Ohm R.A."/>
            <person name="Kuo A."/>
            <person name="Krutzmann J."/>
            <person name="Morin E."/>
            <person name="Arend M."/>
            <person name="Barry K.W."/>
            <person name="Binder M."/>
            <person name="Choi C."/>
            <person name="Clum A."/>
            <person name="Copeland A."/>
            <person name="Grisel N."/>
            <person name="Haridas S."/>
            <person name="Kipfer T."/>
            <person name="LaButti K."/>
            <person name="Lindquist E."/>
            <person name="Lipzen A."/>
            <person name="Maire R."/>
            <person name="Meier B."/>
            <person name="Mihaltcheva S."/>
            <person name="Molinier V."/>
            <person name="Murat C."/>
            <person name="Poggeler S."/>
            <person name="Quandt C.A."/>
            <person name="Sperisen C."/>
            <person name="Tritt A."/>
            <person name="Tisserant E."/>
            <person name="Crous P.W."/>
            <person name="Henrissat B."/>
            <person name="Nehls U."/>
            <person name="Egli S."/>
            <person name="Spatafora J.W."/>
            <person name="Grigoriev I.V."/>
            <person name="Martin F.M."/>
        </authorList>
    </citation>
    <scope>NUCLEOTIDE SEQUENCE [LARGE SCALE GENOMIC DNA]</scope>
    <source>
        <strain evidence="3 4">CBS 459.81</strain>
    </source>
</reference>
<dbReference type="InterPro" id="IPR000719">
    <property type="entry name" value="Prot_kinase_dom"/>
</dbReference>
<protein>
    <submittedName>
        <fullName evidence="3">HET-domain-containing protein</fullName>
    </submittedName>
</protein>
<accession>A0A8E2E0X8</accession>
<gene>
    <name evidence="3" type="ORF">K432DRAFT_337803</name>
</gene>
<dbReference type="GO" id="GO:0005524">
    <property type="term" value="F:ATP binding"/>
    <property type="evidence" value="ECO:0007669"/>
    <property type="project" value="InterPro"/>
</dbReference>
<dbReference type="InterPro" id="IPR010730">
    <property type="entry name" value="HET"/>
</dbReference>
<feature type="region of interest" description="Disordered" evidence="1">
    <location>
        <begin position="439"/>
        <end position="459"/>
    </location>
</feature>
<dbReference type="OrthoDB" id="4062651at2759"/>
<dbReference type="AlphaFoldDB" id="A0A8E2E0X8"/>
<dbReference type="PROSITE" id="PS00108">
    <property type="entry name" value="PROTEIN_KINASE_ST"/>
    <property type="match status" value="1"/>
</dbReference>
<evidence type="ECO:0000259" key="2">
    <source>
        <dbReference type="PROSITE" id="PS50011"/>
    </source>
</evidence>
<sequence>MLVYLEKIKLIDRFCEKGMGDVMFPVKLLEDSRSIESAKGDSPVKLEFGSQLRFRDAKDLFANWQWQFFVPELRWRPFECPAFDPGCQLPFLEPLVEITRSQFSIVYEAVAHCEYIAVESNGLLMMICQEIATKSINGKKHPCVAVKLLLHTALTKEDFESFVQAEYQSLEVLRDFETQHLIKAIAFYKMITGNVEGLFFVFPFAQQGNLRKFWKQTKPSMYENSHVTWVFEQLLGLADAIKTLHHERKDQACRHGDLKPENVLCFKASGSTAVEDLTSCVLVITDVGLSRIHDKSTQFRSQTRLAAGHTVTYAAPEVELFPNRATGRRYDIWSLGCLYLEFIIWLLYGVDELDRFGEERDRHGEMIGARFYIITSPETLTPDRSRTPVINPAVTKWVEHIKQDPRCVATGLGETAIGRLISLIEKRLLITTASPDYKTSTSPSHKTVVNNQATASSREHMDATPKLMVVGATATDLSKSSQPIQSTDTGDSERADAIEVFNKLNKIVQDARKGIIQWLNHQDGLENEYKGPETGTYPTVRPRTGSVSKNSDVSTIHRDEKWEYVPDHDAAQRLEATLNQLPKQHAPSELCYRCCGLPLWSQECRFYDTPNKLAQRSAKCALCRLLYRSLMNRNTLPDDQLHFFRDGSYLKFNYKHLPPIVPLYTLPVLTEASETLKSNIQLGFPQLSDPGSPTHIEVLGQWIQDCDQNHQCLHSKDIPFLPTRLIHVGNNISERARLIYETENLAKETKYLALSHRWNSGLNSLGGKIVCTEKNNIDRLGHGFDDSELPPMFLDAILITRELQVEYLWIDSLCIIQKDEEDWKKESELMEQVFRSAYATLAATCARSPAERFLKTRPERQCVTMKADGESYYLCDAIDDFNGNVEQGELNKRGWVFQERALSRRTIYFAEKQTYWECGKGIRCETLTKTSNSAASFLGDANFPYSMPNYVKGEQILLFQELFARYSKLALTVDTDRPVAIRGLEKRLIRVLKTKGKFGIFELYLRRSLLWERVQPSLERINFSSKGEQEVVPSWSWMAYNGEIRYTDAPLGGVEWDMWDQEIVSPWKLGKEDSKNPLELEVVVRDLTAIPHGRQVYLDEPRLKDDRSFKCVIIGSSNDSSQGKGQVYYTLIVTPLSQREVNVYERAGVASMRKHHIVLDKPG</sequence>
<dbReference type="InterPro" id="IPR008271">
    <property type="entry name" value="Ser/Thr_kinase_AS"/>
</dbReference>
<dbReference type="SUPFAM" id="SSF56112">
    <property type="entry name" value="Protein kinase-like (PK-like)"/>
    <property type="match status" value="1"/>
</dbReference>